<reference evidence="1" key="1">
    <citation type="journal article" date="2015" name="J. Antimicrob. Chemother.">
        <title>A type 2 A/C2 plasmid carrying the aacC4 apramycin resistance gene and the erm(42) erythromycin resistance gene recovered from two Salmonella enterica serovars.</title>
        <authorList>
            <person name="Harmer C.J."/>
            <person name="Holt K.E."/>
            <person name="Hall R.M."/>
        </authorList>
    </citation>
    <scope>NUCLEOTIDE SEQUENCE</scope>
    <source>
        <strain evidence="1">SRC119</strain>
        <plasmid evidence="1">pSRC119-A/C</plasmid>
    </source>
</reference>
<sequence length="366" mass="42181">MDHQLESIDGTIMSKRTKDKDLEKLDVIKDSPQMSLFEIIESPAKKDDYSNTIEIYDALPKYIWDQKREHEDLSNAVVTRQCTIRGQHFTVKVKPAIIEKDDGRTVLIYAGQREEILEDALRKLAVNGKGHIIEGKAGVMFTLYELQKELSKMGHGYNLNEIKEAIQVCRGATLECISDDGEAFISSSFFPMVGLTTRGEFRKKGGNARCYVQFNPLVNESIMNLSFRQYNYKIGMQIRSPLARYIYKRMSHYWTQASPDSPYTPSLISFLTQSPRELSPRMPENVRAMKLALEALIKQEVISDYDANQIKDGRRVIDVRYVIRPHENFVKQVMASNKRKQQTELRAIKHGMIDHDIIDEPQRKGR</sequence>
<name>A0A097J084_SALSE</name>
<protein>
    <submittedName>
        <fullName evidence="1">RepA</fullName>
    </submittedName>
</protein>
<organism evidence="1">
    <name type="scientific">Salmonella senftenberg</name>
    <dbReference type="NCBI Taxonomy" id="28150"/>
    <lineage>
        <taxon>Bacteria</taxon>
        <taxon>Pseudomonadati</taxon>
        <taxon>Pseudomonadota</taxon>
        <taxon>Gammaproteobacteria</taxon>
        <taxon>Enterobacterales</taxon>
        <taxon>Enterobacteriaceae</taxon>
        <taxon>Salmonella</taxon>
    </lineage>
</organism>
<gene>
    <name evidence="1" type="primary">C2</name>
    <name evidence="1" type="synonym">repA</name>
</gene>
<keyword evidence="1" id="KW-0614">Plasmid</keyword>
<dbReference type="AlphaFoldDB" id="A0A097J084"/>
<dbReference type="RefSeq" id="WP_000350011.1">
    <property type="nucleotide sequence ID" value="NZ_KM670336.1"/>
</dbReference>
<evidence type="ECO:0000313" key="1">
    <source>
        <dbReference type="EMBL" id="AIT72565.1"/>
    </source>
</evidence>
<proteinExistence type="predicted"/>
<accession>A0A097J084</accession>
<geneLocation type="plasmid" evidence="1">
    <name>pSRC119-A/C</name>
</geneLocation>
<dbReference type="EMBL" id="KM670336">
    <property type="protein sequence ID" value="AIT72565.1"/>
    <property type="molecule type" value="Genomic_DNA"/>
</dbReference>
<dbReference type="GeneID" id="39514961"/>